<dbReference type="PANTHER" id="PTHR11895:SF169">
    <property type="entry name" value="GLUTAMYL-TRNA(GLN) AMIDOTRANSFERASE"/>
    <property type="match status" value="1"/>
</dbReference>
<comment type="caution">
    <text evidence="2">The sequence shown here is derived from an EMBL/GenBank/DDBJ whole genome shotgun (WGS) entry which is preliminary data.</text>
</comment>
<sequence length="512" mass="54885">MVTTAMDTICAQDGLFGFVGDSSDFLAQTTNYMPADLTLPDDVLPLISQLVRKYREGTVDPKRIVNIMYDRIEQHREQDPTIWTSIQSREAVLESTQALVTRYIEDKHNIPPLFGVPFAVQDSINVAGISTTAACAGLYTPETTAPAVKALLDAGAIFIGKLSVDQLAFDLLGSSSSSSGASIAVAAGLVPFALGTDTTGNTLVSGGINGVTTLKTTKGTISMQGILPVCPSQDTISIMARNTEDARAVWLELQKTDNTNEPYAKSFASLPTWHIDARDPRPWKDKFRFAVPPPMLLDAVCSTADRALFNVAIETLRGCGGRLVEIDYESFQTGSDLAALDNGEGASLLVHEHIATIGAEVITDNLPSMHPELQMIYERHLSAPIKPWTIFQAQARLAKCAQKAQALFDPLNPDGVDILVVPSTATHSTDRELEAEKGLKALRSQAGEFTRPVNVLDLCAVGVIAGSIQGSGAGAGLPFGVTFIGGMGYDAKVLDLVKRFEEASYETDGNYM</sequence>
<protein>
    <submittedName>
        <fullName evidence="2">Amidase signature domain-containing protein</fullName>
    </submittedName>
</protein>
<accession>A0ABR4GL49</accession>
<organism evidence="2 3">
    <name type="scientific">Aspergillus keveii</name>
    <dbReference type="NCBI Taxonomy" id="714993"/>
    <lineage>
        <taxon>Eukaryota</taxon>
        <taxon>Fungi</taxon>
        <taxon>Dikarya</taxon>
        <taxon>Ascomycota</taxon>
        <taxon>Pezizomycotina</taxon>
        <taxon>Eurotiomycetes</taxon>
        <taxon>Eurotiomycetidae</taxon>
        <taxon>Eurotiales</taxon>
        <taxon>Aspergillaceae</taxon>
        <taxon>Aspergillus</taxon>
        <taxon>Aspergillus subgen. Nidulantes</taxon>
    </lineage>
</organism>
<feature type="non-terminal residue" evidence="2">
    <location>
        <position position="512"/>
    </location>
</feature>
<dbReference type="SUPFAM" id="SSF75304">
    <property type="entry name" value="Amidase signature (AS) enzymes"/>
    <property type="match status" value="1"/>
</dbReference>
<name>A0ABR4GL49_9EURO</name>
<dbReference type="EMBL" id="JBFTWV010000006">
    <property type="protein sequence ID" value="KAL2799731.1"/>
    <property type="molecule type" value="Genomic_DNA"/>
</dbReference>
<dbReference type="PANTHER" id="PTHR11895">
    <property type="entry name" value="TRANSAMIDASE"/>
    <property type="match status" value="1"/>
</dbReference>
<dbReference type="Pfam" id="PF01425">
    <property type="entry name" value="Amidase"/>
    <property type="match status" value="1"/>
</dbReference>
<dbReference type="InterPro" id="IPR036928">
    <property type="entry name" value="AS_sf"/>
</dbReference>
<reference evidence="2 3" key="1">
    <citation type="submission" date="2024-07" db="EMBL/GenBank/DDBJ databases">
        <title>Section-level genome sequencing and comparative genomics of Aspergillus sections Usti and Cavernicolus.</title>
        <authorList>
            <consortium name="Lawrence Berkeley National Laboratory"/>
            <person name="Nybo J.L."/>
            <person name="Vesth T.C."/>
            <person name="Theobald S."/>
            <person name="Frisvad J.C."/>
            <person name="Larsen T.O."/>
            <person name="Kjaerboelling I."/>
            <person name="Rothschild-Mancinelli K."/>
            <person name="Lyhne E.K."/>
            <person name="Kogle M.E."/>
            <person name="Barry K."/>
            <person name="Clum A."/>
            <person name="Na H."/>
            <person name="Ledsgaard L."/>
            <person name="Lin J."/>
            <person name="Lipzen A."/>
            <person name="Kuo A."/>
            <person name="Riley R."/>
            <person name="Mondo S."/>
            <person name="Labutti K."/>
            <person name="Haridas S."/>
            <person name="Pangalinan J."/>
            <person name="Salamov A.A."/>
            <person name="Simmons B.A."/>
            <person name="Magnuson J.K."/>
            <person name="Chen J."/>
            <person name="Drula E."/>
            <person name="Henrissat B."/>
            <person name="Wiebenga A."/>
            <person name="Lubbers R.J."/>
            <person name="Gomes A.C."/>
            <person name="Makela M.R."/>
            <person name="Stajich J."/>
            <person name="Grigoriev I.V."/>
            <person name="Mortensen U.H."/>
            <person name="De Vries R.P."/>
            <person name="Baker S.E."/>
            <person name="Andersen M.R."/>
        </authorList>
    </citation>
    <scope>NUCLEOTIDE SEQUENCE [LARGE SCALE GENOMIC DNA]</scope>
    <source>
        <strain evidence="2 3">CBS 209.92</strain>
    </source>
</reference>
<evidence type="ECO:0000313" key="2">
    <source>
        <dbReference type="EMBL" id="KAL2799731.1"/>
    </source>
</evidence>
<dbReference type="Proteomes" id="UP001610563">
    <property type="component" value="Unassembled WGS sequence"/>
</dbReference>
<dbReference type="InterPro" id="IPR023631">
    <property type="entry name" value="Amidase_dom"/>
</dbReference>
<feature type="domain" description="Amidase" evidence="1">
    <location>
        <begin position="64"/>
        <end position="494"/>
    </location>
</feature>
<evidence type="ECO:0000313" key="3">
    <source>
        <dbReference type="Proteomes" id="UP001610563"/>
    </source>
</evidence>
<proteinExistence type="predicted"/>
<dbReference type="Gene3D" id="3.90.1300.10">
    <property type="entry name" value="Amidase signature (AS) domain"/>
    <property type="match status" value="1"/>
</dbReference>
<keyword evidence="3" id="KW-1185">Reference proteome</keyword>
<evidence type="ECO:0000259" key="1">
    <source>
        <dbReference type="Pfam" id="PF01425"/>
    </source>
</evidence>
<dbReference type="InterPro" id="IPR000120">
    <property type="entry name" value="Amidase"/>
</dbReference>
<gene>
    <name evidence="2" type="ORF">BJX66DRAFT_292534</name>
</gene>